<evidence type="ECO:0000313" key="1">
    <source>
        <dbReference type="EMBL" id="GAB1227319.1"/>
    </source>
</evidence>
<comment type="caution">
    <text evidence="1">The sequence shown here is derived from an EMBL/GenBank/DDBJ whole genome shotgun (WGS) entry which is preliminary data.</text>
</comment>
<keyword evidence="2" id="KW-1185">Reference proteome</keyword>
<sequence length="67" mass="7785">MHDIKEQVDFHLKHDNSLPFDSLVSSYLDSYIEDCYSLLIGGERLAKLLIALRDYTYYNDISLSLVN</sequence>
<proteinExistence type="predicted"/>
<name>A0ABQ0DWU1_9EUKA</name>
<dbReference type="Proteomes" id="UP001628156">
    <property type="component" value="Unassembled WGS sequence"/>
</dbReference>
<gene>
    <name evidence="1" type="ORF">ENUP19_0332G0016</name>
</gene>
<reference evidence="1 2" key="1">
    <citation type="journal article" date="2019" name="PLoS Negl. Trop. Dis.">
        <title>Whole genome sequencing of Entamoeba nuttalli reveals mammalian host-related molecular signatures and a novel octapeptide-repeat surface protein.</title>
        <authorList>
            <person name="Tanaka M."/>
            <person name="Makiuchi T."/>
            <person name="Komiyama T."/>
            <person name="Shiina T."/>
            <person name="Osaki K."/>
            <person name="Tachibana H."/>
        </authorList>
    </citation>
    <scope>NUCLEOTIDE SEQUENCE [LARGE SCALE GENOMIC DNA]</scope>
    <source>
        <strain evidence="1 2">P19-061405</strain>
    </source>
</reference>
<dbReference type="EMBL" id="BAAFRS010000332">
    <property type="protein sequence ID" value="GAB1227319.1"/>
    <property type="molecule type" value="Genomic_DNA"/>
</dbReference>
<organism evidence="1 2">
    <name type="scientific">Entamoeba nuttalli</name>
    <dbReference type="NCBI Taxonomy" id="412467"/>
    <lineage>
        <taxon>Eukaryota</taxon>
        <taxon>Amoebozoa</taxon>
        <taxon>Evosea</taxon>
        <taxon>Archamoebae</taxon>
        <taxon>Mastigamoebida</taxon>
        <taxon>Entamoebidae</taxon>
        <taxon>Entamoeba</taxon>
    </lineage>
</organism>
<evidence type="ECO:0000313" key="2">
    <source>
        <dbReference type="Proteomes" id="UP001628156"/>
    </source>
</evidence>
<accession>A0ABQ0DWU1</accession>
<protein>
    <submittedName>
        <fullName evidence="1">Uncharacterized protein</fullName>
    </submittedName>
</protein>